<keyword evidence="7 13" id="KW-0028">Amino-acid biosynthesis</keyword>
<keyword evidence="13" id="KW-0464">Manganese</keyword>
<keyword evidence="11 13" id="KW-0520">NAD</keyword>
<comment type="subunit">
    <text evidence="5 13 14">Homodimer.</text>
</comment>
<comment type="caution">
    <text evidence="13">Lacks conserved residue(s) required for the propagation of feature annotation.</text>
</comment>
<name>A0ABN0G075_9BURK</name>
<dbReference type="SUPFAM" id="SSF53659">
    <property type="entry name" value="Isocitrate/Isopropylmalate dehydrogenase-like"/>
    <property type="match status" value="1"/>
</dbReference>
<evidence type="ECO:0000256" key="10">
    <source>
        <dbReference type="ARBA" id="ARBA00023002"/>
    </source>
</evidence>
<evidence type="ECO:0000256" key="13">
    <source>
        <dbReference type="HAMAP-Rule" id="MF_01033"/>
    </source>
</evidence>
<feature type="binding site" evidence="13">
    <location>
        <position position="120"/>
    </location>
    <ligand>
        <name>substrate</name>
    </ligand>
</feature>
<feature type="site" description="Important for catalysis" evidence="13">
    <location>
        <position position="210"/>
    </location>
</feature>
<feature type="binding site" evidence="13">
    <location>
        <position position="266"/>
    </location>
    <ligand>
        <name>Mg(2+)</name>
        <dbReference type="ChEBI" id="CHEBI:18420"/>
    </ligand>
</feature>
<comment type="cofactor">
    <cofactor evidence="2">
        <name>Mn(2+)</name>
        <dbReference type="ChEBI" id="CHEBI:29035"/>
    </cofactor>
</comment>
<dbReference type="EC" id="1.1.1.85" evidence="13"/>
<evidence type="ECO:0000256" key="6">
    <source>
        <dbReference type="ARBA" id="ARBA00022430"/>
    </source>
</evidence>
<comment type="subcellular location">
    <subcellularLocation>
        <location evidence="13">Cytoplasm</location>
    </subcellularLocation>
</comment>
<keyword evidence="6 13" id="KW-0432">Leucine biosynthesis</keyword>
<dbReference type="SMART" id="SM01329">
    <property type="entry name" value="Iso_dh"/>
    <property type="match status" value="1"/>
</dbReference>
<dbReference type="GO" id="GO:0003862">
    <property type="term" value="F:3-isopropylmalate dehydrogenase activity"/>
    <property type="evidence" value="ECO:0007669"/>
    <property type="project" value="UniProtKB-EC"/>
</dbReference>
<evidence type="ECO:0000256" key="9">
    <source>
        <dbReference type="ARBA" id="ARBA00022842"/>
    </source>
</evidence>
<protein>
    <recommendedName>
        <fullName evidence="13">3-isopropylmalate dehydrogenase</fullName>
        <ecNumber evidence="13">1.1.1.85</ecNumber>
    </recommendedName>
    <alternativeName>
        <fullName evidence="13">3-IPM-DH</fullName>
    </alternativeName>
    <alternativeName>
        <fullName evidence="13">Beta-IPM dehydrogenase</fullName>
        <shortName evidence="13">IMDH</shortName>
    </alternativeName>
</protein>
<feature type="binding site" evidence="13">
    <location>
        <position position="110"/>
    </location>
    <ligand>
        <name>substrate</name>
    </ligand>
</feature>
<feature type="binding site" evidence="13">
    <location>
        <position position="242"/>
    </location>
    <ligand>
        <name>Mg(2+)</name>
        <dbReference type="ChEBI" id="CHEBI:18420"/>
    </ligand>
</feature>
<dbReference type="InterPro" id="IPR024084">
    <property type="entry name" value="IsoPropMal-DH-like_dom"/>
</dbReference>
<comment type="cofactor">
    <cofactor evidence="13 14">
        <name>Mg(2+)</name>
        <dbReference type="ChEBI" id="CHEBI:18420"/>
    </cofactor>
    <cofactor evidence="13 14">
        <name>Mn(2+)</name>
        <dbReference type="ChEBI" id="CHEBI:29035"/>
    </cofactor>
    <text evidence="13 14">Binds 1 Mg(2+) or Mn(2+) ion per subunit.</text>
</comment>
<keyword evidence="10 13" id="KW-0560">Oxidoreductase</keyword>
<dbReference type="HAMAP" id="MF_01033">
    <property type="entry name" value="LeuB_type1"/>
    <property type="match status" value="1"/>
</dbReference>
<evidence type="ECO:0000256" key="3">
    <source>
        <dbReference type="ARBA" id="ARBA00004762"/>
    </source>
</evidence>
<dbReference type="PANTHER" id="PTHR42979">
    <property type="entry name" value="3-ISOPROPYLMALATE DEHYDROGENASE"/>
    <property type="match status" value="1"/>
</dbReference>
<feature type="site" description="Important for catalysis" evidence="13">
    <location>
        <position position="155"/>
    </location>
</feature>
<evidence type="ECO:0000256" key="2">
    <source>
        <dbReference type="ARBA" id="ARBA00001936"/>
    </source>
</evidence>
<proteinExistence type="inferred from homology"/>
<dbReference type="InterPro" id="IPR004429">
    <property type="entry name" value="Isopropylmalate_DH"/>
</dbReference>
<keyword evidence="12 13" id="KW-0100">Branched-chain amino acid biosynthesis</keyword>
<feature type="binding site" evidence="13">
    <location>
        <position position="242"/>
    </location>
    <ligand>
        <name>substrate</name>
    </ligand>
</feature>
<dbReference type="PROSITE" id="PS00470">
    <property type="entry name" value="IDH_IMDH"/>
    <property type="match status" value="1"/>
</dbReference>
<evidence type="ECO:0000256" key="12">
    <source>
        <dbReference type="ARBA" id="ARBA00023304"/>
    </source>
</evidence>
<reference evidence="17" key="1">
    <citation type="journal article" date="2012" name="J. Bacteriol.">
        <title>Revised Genome Sequence of Burkholderia thailandensis MSMB43 with Improved Annotation.</title>
        <authorList>
            <person name="Zhuo Y."/>
            <person name="Liu L."/>
            <person name="Wang Q."/>
            <person name="Liu X."/>
            <person name="Ren B."/>
            <person name="Liu M."/>
            <person name="Ni P."/>
            <person name="Cheng Y.Q."/>
            <person name="Zhang L."/>
        </authorList>
    </citation>
    <scope>NUCLEOTIDE SEQUENCE [LARGE SCALE GENOMIC DNA]</scope>
    <source>
        <strain evidence="17">MSMB43</strain>
    </source>
</reference>
<evidence type="ECO:0000256" key="7">
    <source>
        <dbReference type="ARBA" id="ARBA00022605"/>
    </source>
</evidence>
<comment type="function">
    <text evidence="13 14">Catalyzes the oxidation of 3-carboxy-2-hydroxy-4-methylpentanoate (3-isopropylmalate) to 3-carboxy-4-methyl-2-oxopentanoate. The product decarboxylates to 4-methyl-2 oxopentanoate.</text>
</comment>
<evidence type="ECO:0000259" key="15">
    <source>
        <dbReference type="SMART" id="SM01329"/>
    </source>
</evidence>
<evidence type="ECO:0000313" key="17">
    <source>
        <dbReference type="Proteomes" id="UP000004682"/>
    </source>
</evidence>
<comment type="similarity">
    <text evidence="4 13">Belongs to the isocitrate and isopropylmalate dehydrogenases family. LeuB type 1 subfamily.</text>
</comment>
<keyword evidence="17" id="KW-1185">Reference proteome</keyword>
<feature type="binding site" evidence="13">
    <location>
        <position position="148"/>
    </location>
    <ligand>
        <name>substrate</name>
    </ligand>
</feature>
<evidence type="ECO:0000256" key="5">
    <source>
        <dbReference type="ARBA" id="ARBA00011738"/>
    </source>
</evidence>
<feature type="binding site" evidence="13">
    <location>
        <begin position="300"/>
        <end position="312"/>
    </location>
    <ligand>
        <name>NAD(+)</name>
        <dbReference type="ChEBI" id="CHEBI:57540"/>
    </ligand>
</feature>
<dbReference type="Gene3D" id="3.40.718.10">
    <property type="entry name" value="Isopropylmalate Dehydrogenase"/>
    <property type="match status" value="1"/>
</dbReference>
<feature type="domain" description="Isopropylmalate dehydrogenase-like" evidence="15">
    <location>
        <begin position="22"/>
        <end position="371"/>
    </location>
</feature>
<dbReference type="InterPro" id="IPR019818">
    <property type="entry name" value="IsoCit/isopropylmalate_DH_CS"/>
</dbReference>
<dbReference type="NCBIfam" id="TIGR00169">
    <property type="entry name" value="leuB"/>
    <property type="match status" value="1"/>
</dbReference>
<evidence type="ECO:0000256" key="4">
    <source>
        <dbReference type="ARBA" id="ARBA00008319"/>
    </source>
</evidence>
<dbReference type="Pfam" id="PF00180">
    <property type="entry name" value="Iso_dh"/>
    <property type="match status" value="1"/>
</dbReference>
<gene>
    <name evidence="13" type="primary">leuB</name>
    <name evidence="16" type="ORF">A33K_17700</name>
</gene>
<evidence type="ECO:0000256" key="14">
    <source>
        <dbReference type="RuleBase" id="RU004445"/>
    </source>
</evidence>
<organism evidence="16 17">
    <name type="scientific">Burkholderia humptydooensis MSMB43</name>
    <dbReference type="NCBI Taxonomy" id="441157"/>
    <lineage>
        <taxon>Bacteria</taxon>
        <taxon>Pseudomonadati</taxon>
        <taxon>Pseudomonadota</taxon>
        <taxon>Betaproteobacteria</taxon>
        <taxon>Burkholderiales</taxon>
        <taxon>Burkholderiaceae</taxon>
        <taxon>Burkholderia</taxon>
        <taxon>pseudomallei group</taxon>
    </lineage>
</organism>
<dbReference type="Proteomes" id="UP000004682">
    <property type="component" value="Unassembled WGS sequence"/>
</dbReference>
<keyword evidence="8 13" id="KW-0479">Metal-binding</keyword>
<feature type="binding site" evidence="13">
    <location>
        <position position="270"/>
    </location>
    <ligand>
        <name>Mg(2+)</name>
        <dbReference type="ChEBI" id="CHEBI:18420"/>
    </ligand>
</feature>
<evidence type="ECO:0000256" key="8">
    <source>
        <dbReference type="ARBA" id="ARBA00022723"/>
    </source>
</evidence>
<dbReference type="EMBL" id="JH692066">
    <property type="protein sequence ID" value="EIP85642.1"/>
    <property type="molecule type" value="Genomic_DNA"/>
</dbReference>
<sequence>MHRGALASPESHHSSSQEFRMKIAVLPGDGIGPEIVNEAVKVLNALDETFELEEAPVGGAGYEASGHPLPDATLKLAKEADAILFGSVGDWKYDSLERALRPEQAILGLRKHLGLFANFRPAICYPQLVDASPLKPELVAGLDILIVRELNGDIYFGQPRGVRAAPDGPFAGEREGFDTMRYSEPEVRRIAHVAFQAARKRAKKLLSVDKSNVLETSQFWRDVMIDVSKEYADVELSHMYVDNAAMQLAKAPKQFDVIVTGNMFGDILSDEASMLTGSIGMLPSASLDRNNKGLYEPSHGSAPDIAGKGVANPLATILSAAMLLRYSLSRAEQADRIERAVRTVLEAGYRTSDIATPGCNKVGTTAMGDAVVAAL</sequence>
<evidence type="ECO:0000313" key="16">
    <source>
        <dbReference type="EMBL" id="EIP85642.1"/>
    </source>
</evidence>
<accession>A0ABN0G075</accession>
<evidence type="ECO:0000256" key="1">
    <source>
        <dbReference type="ARBA" id="ARBA00000624"/>
    </source>
</evidence>
<dbReference type="PANTHER" id="PTHR42979:SF1">
    <property type="entry name" value="3-ISOPROPYLMALATE DEHYDROGENASE"/>
    <property type="match status" value="1"/>
</dbReference>
<keyword evidence="13" id="KW-0963">Cytoplasm</keyword>
<evidence type="ECO:0000256" key="11">
    <source>
        <dbReference type="ARBA" id="ARBA00023027"/>
    </source>
</evidence>
<comment type="catalytic activity">
    <reaction evidence="1 13 14">
        <text>(2R,3S)-3-isopropylmalate + NAD(+) = 4-methyl-2-oxopentanoate + CO2 + NADH</text>
        <dbReference type="Rhea" id="RHEA:32271"/>
        <dbReference type="ChEBI" id="CHEBI:16526"/>
        <dbReference type="ChEBI" id="CHEBI:17865"/>
        <dbReference type="ChEBI" id="CHEBI:35121"/>
        <dbReference type="ChEBI" id="CHEBI:57540"/>
        <dbReference type="ChEBI" id="CHEBI:57945"/>
        <dbReference type="EC" id="1.1.1.85"/>
    </reaction>
</comment>
<comment type="pathway">
    <text evidence="3 13 14">Amino-acid biosynthesis; L-leucine biosynthesis; L-leucine from 3-methyl-2-oxobutanoate: step 3/4.</text>
</comment>
<keyword evidence="9 13" id="KW-0460">Magnesium</keyword>